<comment type="caution">
    <text evidence="1">The sequence shown here is derived from an EMBL/GenBank/DDBJ whole genome shotgun (WGS) entry which is preliminary data.</text>
</comment>
<dbReference type="Proteomes" id="UP000075243">
    <property type="component" value="Unassembled WGS sequence"/>
</dbReference>
<dbReference type="EMBL" id="AGCT01063917">
    <property type="protein sequence ID" value="KYP78883.1"/>
    <property type="molecule type" value="Genomic_DNA"/>
</dbReference>
<keyword evidence="2" id="KW-1185">Reference proteome</keyword>
<evidence type="ECO:0000313" key="1">
    <source>
        <dbReference type="EMBL" id="KYP78883.1"/>
    </source>
</evidence>
<dbReference type="InterPro" id="IPR004242">
    <property type="entry name" value="Transposase_21"/>
</dbReference>
<gene>
    <name evidence="1" type="ORF">KK1_047771</name>
</gene>
<dbReference type="Pfam" id="PF02992">
    <property type="entry name" value="Transposase_21"/>
    <property type="match status" value="1"/>
</dbReference>
<name>A0A151UHT1_CAJCA</name>
<reference evidence="1" key="1">
    <citation type="journal article" date="2012" name="Nat. Biotechnol.">
        <title>Draft genome sequence of pigeonpea (Cajanus cajan), an orphan legume crop of resource-poor farmers.</title>
        <authorList>
            <person name="Varshney R.K."/>
            <person name="Chen W."/>
            <person name="Li Y."/>
            <person name="Bharti A.K."/>
            <person name="Saxena R.K."/>
            <person name="Schlueter J.A."/>
            <person name="Donoghue M.T."/>
            <person name="Azam S."/>
            <person name="Fan G."/>
            <person name="Whaley A.M."/>
            <person name="Farmer A.D."/>
            <person name="Sheridan J."/>
            <person name="Iwata A."/>
            <person name="Tuteja R."/>
            <person name="Penmetsa R.V."/>
            <person name="Wu W."/>
            <person name="Upadhyaya H.D."/>
            <person name="Yang S.P."/>
            <person name="Shah T."/>
            <person name="Saxena K.B."/>
            <person name="Michael T."/>
            <person name="McCombie W.R."/>
            <person name="Yang B."/>
            <person name="Zhang G."/>
            <person name="Yang H."/>
            <person name="Wang J."/>
            <person name="Spillane C."/>
            <person name="Cook D.R."/>
            <person name="May G.D."/>
            <person name="Xu X."/>
            <person name="Jackson S.A."/>
        </authorList>
    </citation>
    <scope>NUCLEOTIDE SEQUENCE [LARGE SCALE GENOMIC DNA]</scope>
</reference>
<organism evidence="1 2">
    <name type="scientific">Cajanus cajan</name>
    <name type="common">Pigeon pea</name>
    <name type="synonym">Cajanus indicus</name>
    <dbReference type="NCBI Taxonomy" id="3821"/>
    <lineage>
        <taxon>Eukaryota</taxon>
        <taxon>Viridiplantae</taxon>
        <taxon>Streptophyta</taxon>
        <taxon>Embryophyta</taxon>
        <taxon>Tracheophyta</taxon>
        <taxon>Spermatophyta</taxon>
        <taxon>Magnoliopsida</taxon>
        <taxon>eudicotyledons</taxon>
        <taxon>Gunneridae</taxon>
        <taxon>Pentapetalae</taxon>
        <taxon>rosids</taxon>
        <taxon>fabids</taxon>
        <taxon>Fabales</taxon>
        <taxon>Fabaceae</taxon>
        <taxon>Papilionoideae</taxon>
        <taxon>50 kb inversion clade</taxon>
        <taxon>NPAAA clade</taxon>
        <taxon>indigoferoid/millettioid clade</taxon>
        <taxon>Phaseoleae</taxon>
        <taxon>Cajanus</taxon>
    </lineage>
</organism>
<protein>
    <submittedName>
        <fullName evidence="1">Uncharacterized protein</fullName>
    </submittedName>
</protein>
<proteinExistence type="predicted"/>
<accession>A0A151UHT1</accession>
<evidence type="ECO:0000313" key="2">
    <source>
        <dbReference type="Proteomes" id="UP000075243"/>
    </source>
</evidence>
<dbReference type="Gramene" id="C.cajan_46583.t">
    <property type="protein sequence ID" value="C.cajan_46583.t"/>
    <property type="gene ID" value="C.cajan_46583"/>
</dbReference>
<dbReference type="PANTHER" id="PTHR48451:SF1">
    <property type="entry name" value="DUF4218 DOMAIN-CONTAINING PROTEIN"/>
    <property type="match status" value="1"/>
</dbReference>
<dbReference type="PANTHER" id="PTHR48451">
    <property type="entry name" value="DUF4218 DOMAIN-CONTAINING PROTEIN"/>
    <property type="match status" value="1"/>
</dbReference>
<dbReference type="AlphaFoldDB" id="A0A151UHT1"/>
<sequence>MSSDMNEEPNKEAKWFYGLLKDVEQELYLVCRKFSKLSFVVRLFRDYSCQNFSIACALLWTINDFPTYEMLFRWSTKGLLACPCYNIETHSCYLKNCHKPCFIGHHRVLPLDHLWRKNKSSFDNTTDVRHVPKPLTGDDVYVRNKARTEGSIIEGYVAEECMTFCARYLIDMDSRLNRPDKYIDCKSVDRTTLSMFKINNRPIGGGSWGNMNLSKIQQAHFYILQNCEEVQPMIE</sequence>